<protein>
    <submittedName>
        <fullName evidence="6">Alginate lyase</fullName>
    </submittedName>
</protein>
<dbReference type="SUPFAM" id="SSF48230">
    <property type="entry name" value="Chondroitin AC/alginate lyase"/>
    <property type="match status" value="1"/>
</dbReference>
<gene>
    <name evidence="5" type="ORF">FME62_08410</name>
    <name evidence="6" type="ORF">SAMEA4364603_01225</name>
</gene>
<keyword evidence="1 3" id="KW-0732">Signal</keyword>
<dbReference type="GO" id="GO:0042597">
    <property type="term" value="C:periplasmic space"/>
    <property type="evidence" value="ECO:0007669"/>
    <property type="project" value="InterPro"/>
</dbReference>
<evidence type="ECO:0000256" key="3">
    <source>
        <dbReference type="SAM" id="SignalP"/>
    </source>
</evidence>
<accession>A0A332Q086</accession>
<dbReference type="GO" id="GO:0016829">
    <property type="term" value="F:lyase activity"/>
    <property type="evidence" value="ECO:0007669"/>
    <property type="project" value="UniProtKB-KW"/>
</dbReference>
<dbReference type="Proteomes" id="UP000468995">
    <property type="component" value="Unassembled WGS sequence"/>
</dbReference>
<evidence type="ECO:0000313" key="7">
    <source>
        <dbReference type="Proteomes" id="UP000252603"/>
    </source>
</evidence>
<organism evidence="6 7">
    <name type="scientific">Klebsiella pneumoniae</name>
    <dbReference type="NCBI Taxonomy" id="573"/>
    <lineage>
        <taxon>Bacteria</taxon>
        <taxon>Pseudomonadati</taxon>
        <taxon>Pseudomonadota</taxon>
        <taxon>Gammaproteobacteria</taxon>
        <taxon>Enterobacterales</taxon>
        <taxon>Enterobacteriaceae</taxon>
        <taxon>Klebsiella/Raoultella group</taxon>
        <taxon>Klebsiella</taxon>
        <taxon>Klebsiella pneumoniae complex</taxon>
    </lineage>
</organism>
<dbReference type="Proteomes" id="UP000252603">
    <property type="component" value="Unassembled WGS sequence"/>
</dbReference>
<reference evidence="5 8" key="2">
    <citation type="submission" date="2019-07" db="EMBL/GenBank/DDBJ databases">
        <title>Genome sequence of OXA-232-producing Klebsiella pneumoniae ST23 from septicemic neonate.</title>
        <authorList>
            <person name="Mukherjee S."/>
            <person name="Naha S."/>
            <person name="Bhadury P."/>
            <person name="Basu S."/>
        </authorList>
    </citation>
    <scope>NUCLEOTIDE SEQUENCE [LARGE SCALE GENOMIC DNA]</scope>
    <source>
        <strain evidence="5 8">EN5275</strain>
    </source>
</reference>
<evidence type="ECO:0000313" key="6">
    <source>
        <dbReference type="EMBL" id="SSK25559.1"/>
    </source>
</evidence>
<dbReference type="Pfam" id="PF05426">
    <property type="entry name" value="Alginate_lyase"/>
    <property type="match status" value="1"/>
</dbReference>
<sequence>MRNVATTLLAVASILAVCQSSVSARMTCSINVDMKYVKPPISRIKDDTGNLRPPSPMQQVHTESMLAGQDIYIQSIKSEKDLRLMLVSAIAWKNGLGNEWFEASKEYLLAWINTYEPEYHPINETVFDQLIQTYVIIKSNLSPQERSDINKYLYSWANGYITRMNNAPKGISWYSNWQSHRIKLITLIAVATDNDHLFNESRRLFKKQIEENMNSEGEVVDFKQRDAIHYVVYDLQPLLQAALAAMSRGEDWYHWTAPNNASLEKGINWLTPYVTGEKTHNEFINSKIKLDAIRKQRGLKNFNGIFRPEEAKSVYWLASAFNASYEPLALKLLAKPPLIMDWCN</sequence>
<reference evidence="6 7" key="1">
    <citation type="submission" date="2018-07" db="EMBL/GenBank/DDBJ databases">
        <authorList>
            <consortium name="Pathogen Informatics"/>
        </authorList>
    </citation>
    <scope>NUCLEOTIDE SEQUENCE [LARGE SCALE GENOMIC DNA]</scope>
    <source>
        <strain evidence="6 7">4300STDY6470422</strain>
    </source>
</reference>
<feature type="signal peptide" evidence="3">
    <location>
        <begin position="1"/>
        <end position="24"/>
    </location>
</feature>
<evidence type="ECO:0000259" key="4">
    <source>
        <dbReference type="Pfam" id="PF05426"/>
    </source>
</evidence>
<evidence type="ECO:0000313" key="8">
    <source>
        <dbReference type="Proteomes" id="UP000468995"/>
    </source>
</evidence>
<dbReference type="Gene3D" id="1.50.10.100">
    <property type="entry name" value="Chondroitin AC/alginate lyase"/>
    <property type="match status" value="1"/>
</dbReference>
<dbReference type="EMBL" id="UFEU01000003">
    <property type="protein sequence ID" value="SSK25559.1"/>
    <property type="molecule type" value="Genomic_DNA"/>
</dbReference>
<feature type="domain" description="Alginate lyase" evidence="4">
    <location>
        <begin position="105"/>
        <end position="279"/>
    </location>
</feature>
<evidence type="ECO:0000256" key="1">
    <source>
        <dbReference type="ARBA" id="ARBA00022729"/>
    </source>
</evidence>
<dbReference type="EMBL" id="VINI01000005">
    <property type="protein sequence ID" value="MSS30811.1"/>
    <property type="molecule type" value="Genomic_DNA"/>
</dbReference>
<name>A0A332Q086_KLEPN</name>
<dbReference type="InterPro" id="IPR008397">
    <property type="entry name" value="Alginate_lyase_dom"/>
</dbReference>
<evidence type="ECO:0000256" key="2">
    <source>
        <dbReference type="ARBA" id="ARBA00023239"/>
    </source>
</evidence>
<proteinExistence type="predicted"/>
<evidence type="ECO:0000313" key="5">
    <source>
        <dbReference type="EMBL" id="MSS30811.1"/>
    </source>
</evidence>
<dbReference type="InterPro" id="IPR008929">
    <property type="entry name" value="Chondroitin_lyas"/>
</dbReference>
<keyword evidence="2 6" id="KW-0456">Lyase</keyword>
<dbReference type="AlphaFoldDB" id="A0A332Q086"/>
<feature type="chain" id="PRO_5044073321" evidence="3">
    <location>
        <begin position="25"/>
        <end position="344"/>
    </location>
</feature>